<keyword evidence="2" id="KW-1185">Reference proteome</keyword>
<evidence type="ECO:0000313" key="1">
    <source>
        <dbReference type="EMBL" id="GAA4485879.1"/>
    </source>
</evidence>
<accession>A0ABP8PFY3</accession>
<name>A0ABP8PFY3_9MICO</name>
<comment type="caution">
    <text evidence="1">The sequence shown here is derived from an EMBL/GenBank/DDBJ whole genome shotgun (WGS) entry which is preliminary data.</text>
</comment>
<protein>
    <submittedName>
        <fullName evidence="1">Uncharacterized protein</fullName>
    </submittedName>
</protein>
<proteinExistence type="predicted"/>
<reference evidence="2" key="1">
    <citation type="journal article" date="2019" name="Int. J. Syst. Evol. Microbiol.">
        <title>The Global Catalogue of Microorganisms (GCM) 10K type strain sequencing project: providing services to taxonomists for standard genome sequencing and annotation.</title>
        <authorList>
            <consortium name="The Broad Institute Genomics Platform"/>
            <consortium name="The Broad Institute Genome Sequencing Center for Infectious Disease"/>
            <person name="Wu L."/>
            <person name="Ma J."/>
        </authorList>
    </citation>
    <scope>NUCLEOTIDE SEQUENCE [LARGE SCALE GENOMIC DNA]</scope>
    <source>
        <strain evidence="2">JCM 17839</strain>
    </source>
</reference>
<organism evidence="1 2">
    <name type="scientific">Microbacterium panaciterrae</name>
    <dbReference type="NCBI Taxonomy" id="985759"/>
    <lineage>
        <taxon>Bacteria</taxon>
        <taxon>Bacillati</taxon>
        <taxon>Actinomycetota</taxon>
        <taxon>Actinomycetes</taxon>
        <taxon>Micrococcales</taxon>
        <taxon>Microbacteriaceae</taxon>
        <taxon>Microbacterium</taxon>
    </lineage>
</organism>
<gene>
    <name evidence="1" type="ORF">GCM10023171_20890</name>
</gene>
<dbReference type="EMBL" id="BAABGP010000014">
    <property type="protein sequence ID" value="GAA4485879.1"/>
    <property type="molecule type" value="Genomic_DNA"/>
</dbReference>
<evidence type="ECO:0000313" key="2">
    <source>
        <dbReference type="Proteomes" id="UP001500731"/>
    </source>
</evidence>
<dbReference type="Proteomes" id="UP001500731">
    <property type="component" value="Unassembled WGS sequence"/>
</dbReference>
<sequence length="110" mass="12119">MELKSSSPTWHLGALIGSRIGGCEGVGIPVRLFEGSRGMSLVSELCALTTPQFEEKADVENSHEGGHPGWGGVEIPARCIDVWRCRQFYWSKFTWPSASRRARAVDSAIR</sequence>